<evidence type="ECO:0000313" key="3">
    <source>
        <dbReference type="Proteomes" id="UP000575241"/>
    </source>
</evidence>
<dbReference type="Proteomes" id="UP000575241">
    <property type="component" value="Unassembled WGS sequence"/>
</dbReference>
<feature type="transmembrane region" description="Helical" evidence="1">
    <location>
        <begin position="93"/>
        <end position="114"/>
    </location>
</feature>
<dbReference type="AlphaFoldDB" id="A0A7W7K4V8"/>
<proteinExistence type="predicted"/>
<accession>A0A7W7K4V8</accession>
<keyword evidence="3" id="KW-1185">Reference proteome</keyword>
<dbReference type="RefSeq" id="WP_184170197.1">
    <property type="nucleotide sequence ID" value="NZ_JACHLN010000004.1"/>
</dbReference>
<dbReference type="EMBL" id="JACHLN010000004">
    <property type="protein sequence ID" value="MBB4841102.1"/>
    <property type="molecule type" value="Genomic_DNA"/>
</dbReference>
<keyword evidence="1" id="KW-0472">Membrane</keyword>
<feature type="transmembrane region" description="Helical" evidence="1">
    <location>
        <begin position="5"/>
        <end position="24"/>
    </location>
</feature>
<feature type="transmembrane region" description="Helical" evidence="1">
    <location>
        <begin position="155"/>
        <end position="178"/>
    </location>
</feature>
<reference evidence="2 3" key="1">
    <citation type="submission" date="2020-08" db="EMBL/GenBank/DDBJ databases">
        <title>Functional genomics of gut bacteria from endangered species of beetles.</title>
        <authorList>
            <person name="Carlos-Shanley C."/>
        </authorList>
    </citation>
    <scope>NUCLEOTIDE SEQUENCE [LARGE SCALE GENOMIC DNA]</scope>
    <source>
        <strain evidence="2 3">S00224</strain>
    </source>
</reference>
<evidence type="ECO:0000313" key="2">
    <source>
        <dbReference type="EMBL" id="MBB4841102.1"/>
    </source>
</evidence>
<keyword evidence="1" id="KW-1133">Transmembrane helix</keyword>
<organism evidence="2 3">
    <name type="scientific">Sphingomonas kyeonggiensis</name>
    <dbReference type="NCBI Taxonomy" id="1268553"/>
    <lineage>
        <taxon>Bacteria</taxon>
        <taxon>Pseudomonadati</taxon>
        <taxon>Pseudomonadota</taxon>
        <taxon>Alphaproteobacteria</taxon>
        <taxon>Sphingomonadales</taxon>
        <taxon>Sphingomonadaceae</taxon>
        <taxon>Sphingomonas</taxon>
    </lineage>
</organism>
<keyword evidence="1" id="KW-0812">Transmembrane</keyword>
<sequence length="186" mass="19254">MARLLLGGVLGGLAMWLVGFIFWGTPLSLIALSKTDDAASAALHAALAQHLGPLGTGAYPVPWPYTPAGTALYGQGPVAMILFNQHGFAAFDASALFGGLILAIVCALVAGFALRMVAATLSFADRLKLVAITAVAVTAYSDLGQPIFNHAPWGYFTYLWISDVASWVAAGAVLAWALPRPVPASA</sequence>
<protein>
    <submittedName>
        <fullName evidence="2">Uncharacterized protein</fullName>
    </submittedName>
</protein>
<gene>
    <name evidence="2" type="ORF">HNP52_004199</name>
</gene>
<comment type="caution">
    <text evidence="2">The sequence shown here is derived from an EMBL/GenBank/DDBJ whole genome shotgun (WGS) entry which is preliminary data.</text>
</comment>
<name>A0A7W7K4V8_9SPHN</name>
<evidence type="ECO:0000256" key="1">
    <source>
        <dbReference type="SAM" id="Phobius"/>
    </source>
</evidence>